<dbReference type="KEGG" id="dci:103524709"/>
<organism evidence="1 2">
    <name type="scientific">Diaphorina citri</name>
    <name type="common">Asian citrus psyllid</name>
    <dbReference type="NCBI Taxonomy" id="121845"/>
    <lineage>
        <taxon>Eukaryota</taxon>
        <taxon>Metazoa</taxon>
        <taxon>Ecdysozoa</taxon>
        <taxon>Arthropoda</taxon>
        <taxon>Hexapoda</taxon>
        <taxon>Insecta</taxon>
        <taxon>Pterygota</taxon>
        <taxon>Neoptera</taxon>
        <taxon>Paraneoptera</taxon>
        <taxon>Hemiptera</taxon>
        <taxon>Sternorrhyncha</taxon>
        <taxon>Psylloidea</taxon>
        <taxon>Psyllidae</taxon>
        <taxon>Diaphorininae</taxon>
        <taxon>Diaphorina</taxon>
    </lineage>
</organism>
<evidence type="ECO:0000313" key="2">
    <source>
        <dbReference type="RefSeq" id="XP_008487963.1"/>
    </source>
</evidence>
<keyword evidence="1" id="KW-1185">Reference proteome</keyword>
<proteinExistence type="predicted"/>
<dbReference type="STRING" id="121845.A0A1S3DU52"/>
<reference evidence="2" key="1">
    <citation type="submission" date="2025-08" db="UniProtKB">
        <authorList>
            <consortium name="RefSeq"/>
        </authorList>
    </citation>
    <scope>IDENTIFICATION</scope>
</reference>
<dbReference type="RefSeq" id="XP_008487963.1">
    <property type="nucleotide sequence ID" value="XM_008489741.1"/>
</dbReference>
<accession>A0A1S3DU52</accession>
<dbReference type="GeneID" id="103524709"/>
<protein>
    <submittedName>
        <fullName evidence="2">Uncharacterized protein LOC103524709</fullName>
    </submittedName>
</protein>
<dbReference type="Proteomes" id="UP000079169">
    <property type="component" value="Unplaced"/>
</dbReference>
<evidence type="ECO:0000313" key="1">
    <source>
        <dbReference type="Proteomes" id="UP000079169"/>
    </source>
</evidence>
<dbReference type="PaxDb" id="121845-A0A1S3DU52"/>
<dbReference type="OMA" id="ISKQSWG"/>
<name>A0A1S3DU52_DIACI</name>
<dbReference type="AlphaFoldDB" id="A0A1S3DU52"/>
<gene>
    <name evidence="2" type="primary">LOC103524709</name>
</gene>
<sequence length="154" mass="17872">MKILKVISKQSWGADRKILTLLYKSLIRSRIEYGALIYNSASENNLKILNPIQNQCLRLATGAFCTTPIQALHLETNEPPLEIRRKILTFNYAAKVTSVPQHPCYKLLMFPKYVQNYKNKKINTINVFLEEKFPLFKKIHTLTHPPPPPWTHLT</sequence>